<comment type="caution">
    <text evidence="2">The sequence shown here is derived from an EMBL/GenBank/DDBJ whole genome shotgun (WGS) entry which is preliminary data.</text>
</comment>
<sequence length="94" mass="9654">MTGGGPVNPPHLTISGGEELRQCGLRRPGGASGSDGPEALVRLWTDQESERTSKEGETGLGPTESDAAGPRHRPWPPGDTGTPGGCELGVSELH</sequence>
<feature type="region of interest" description="Disordered" evidence="1">
    <location>
        <begin position="1"/>
        <end position="94"/>
    </location>
</feature>
<evidence type="ECO:0000313" key="2">
    <source>
        <dbReference type="EMBL" id="KAJ1189826.1"/>
    </source>
</evidence>
<dbReference type="Proteomes" id="UP001066276">
    <property type="component" value="Chromosome 3_1"/>
</dbReference>
<dbReference type="EMBL" id="JANPWB010000005">
    <property type="protein sequence ID" value="KAJ1189826.1"/>
    <property type="molecule type" value="Genomic_DNA"/>
</dbReference>
<dbReference type="AlphaFoldDB" id="A0AAV7UM95"/>
<protein>
    <submittedName>
        <fullName evidence="2">Uncharacterized protein</fullName>
    </submittedName>
</protein>
<gene>
    <name evidence="2" type="ORF">NDU88_006568</name>
</gene>
<organism evidence="2 3">
    <name type="scientific">Pleurodeles waltl</name>
    <name type="common">Iberian ribbed newt</name>
    <dbReference type="NCBI Taxonomy" id="8319"/>
    <lineage>
        <taxon>Eukaryota</taxon>
        <taxon>Metazoa</taxon>
        <taxon>Chordata</taxon>
        <taxon>Craniata</taxon>
        <taxon>Vertebrata</taxon>
        <taxon>Euteleostomi</taxon>
        <taxon>Amphibia</taxon>
        <taxon>Batrachia</taxon>
        <taxon>Caudata</taxon>
        <taxon>Salamandroidea</taxon>
        <taxon>Salamandridae</taxon>
        <taxon>Pleurodelinae</taxon>
        <taxon>Pleurodeles</taxon>
    </lineage>
</organism>
<evidence type="ECO:0000313" key="3">
    <source>
        <dbReference type="Proteomes" id="UP001066276"/>
    </source>
</evidence>
<keyword evidence="3" id="KW-1185">Reference proteome</keyword>
<evidence type="ECO:0000256" key="1">
    <source>
        <dbReference type="SAM" id="MobiDB-lite"/>
    </source>
</evidence>
<feature type="compositionally biased region" description="Basic and acidic residues" evidence="1">
    <location>
        <begin position="48"/>
        <end position="57"/>
    </location>
</feature>
<name>A0AAV7UM95_PLEWA</name>
<reference evidence="2" key="1">
    <citation type="journal article" date="2022" name="bioRxiv">
        <title>Sequencing and chromosome-scale assembly of the giantPleurodeles waltlgenome.</title>
        <authorList>
            <person name="Brown T."/>
            <person name="Elewa A."/>
            <person name="Iarovenko S."/>
            <person name="Subramanian E."/>
            <person name="Araus A.J."/>
            <person name="Petzold A."/>
            <person name="Susuki M."/>
            <person name="Suzuki K.-i.T."/>
            <person name="Hayashi T."/>
            <person name="Toyoda A."/>
            <person name="Oliveira C."/>
            <person name="Osipova E."/>
            <person name="Leigh N.D."/>
            <person name="Simon A."/>
            <person name="Yun M.H."/>
        </authorList>
    </citation>
    <scope>NUCLEOTIDE SEQUENCE</scope>
    <source>
        <strain evidence="2">20211129_DDA</strain>
        <tissue evidence="2">Liver</tissue>
    </source>
</reference>
<accession>A0AAV7UM95</accession>
<proteinExistence type="predicted"/>